<dbReference type="PROSITE" id="PS51206">
    <property type="entry name" value="SF3_HELICASE_1"/>
    <property type="match status" value="1"/>
</dbReference>
<accession>A0A6M1U8Z7</accession>
<name>A0A6M1U8Z7_9RHOB</name>
<evidence type="ECO:0000256" key="1">
    <source>
        <dbReference type="ARBA" id="ARBA00022741"/>
    </source>
</evidence>
<dbReference type="Proteomes" id="UP000474758">
    <property type="component" value="Unassembled WGS sequence"/>
</dbReference>
<sequence length="716" mass="78976">MALFVVPGTVLSAVDARAESVVQTQVVLVDLDNGDIGAKRDHLVQHLGAPTLEVASGGITEDGQPKRHLYWRLSEPAEGEDIARVCRARYMIASKVGGDPSFRSAHQPIRVAGSVHAKNGVQRLVEIVAGNERDYDLGELIEAIVAMPPLEGAAVDELDFNGATEARGAVTELFARKIREGGVDGETRFDALSRVIGYWIRRCREGHVTPVQAWEEMVAYNAARIDPPWPEDRLRLEAERLWKRDAERYGDVAGDMGDGDDGGGGSAGGGDAGDGPIPVQFTEDALADSFATRHADLWRYVAPWGQWLTWTGALWRREDTLQAFDLARRICREAARRSASAKIRTKLSSAATVSAVERLARSDRRHATTTEIWDRDPWLLNTQNGIVDLRSGVGSAHDPLRYMTKIAGASVEGDCPVWLQFLDTVTGGDADLQAYLQRMAGYCLTGVTTEHALFFLYGTGANGKSVFANTLTAIMGDYATVAPMDMFMATTGDRHPTDMAGLRGARIVTSIETEQGSRWAESKLKALTGGDKITARFMRQDFFEFMPQFKLLVVGNHKPSIRNVDEAMKRRLHMVPFTVTIPAAKRDKRLPDRLLAERDGILAWALQGCLEWQKTGLRPPPAVMAATDDYFEAEDALGRWIEERCQTGNKTFWAGSTELFNSWKSWAEANGEYAGSMKRFSESLGTRGFEKNSNGKARGFRGIRIQDSNDDLFAQE</sequence>
<dbReference type="Gene3D" id="3.40.50.300">
    <property type="entry name" value="P-loop containing nucleotide triphosphate hydrolases"/>
    <property type="match status" value="1"/>
</dbReference>
<keyword evidence="2" id="KW-0378">Hydrolase</keyword>
<proteinExistence type="predicted"/>
<dbReference type="Pfam" id="PF19263">
    <property type="entry name" value="DUF5906"/>
    <property type="match status" value="1"/>
</dbReference>
<dbReference type="InterPro" id="IPR006500">
    <property type="entry name" value="Helicase_put_C_phage/plasmid"/>
</dbReference>
<evidence type="ECO:0000256" key="2">
    <source>
        <dbReference type="ARBA" id="ARBA00022801"/>
    </source>
</evidence>
<dbReference type="GO" id="GO:0016787">
    <property type="term" value="F:hydrolase activity"/>
    <property type="evidence" value="ECO:0007669"/>
    <property type="project" value="UniProtKB-KW"/>
</dbReference>
<feature type="domain" description="SF3 helicase" evidence="5">
    <location>
        <begin position="431"/>
        <end position="590"/>
    </location>
</feature>
<dbReference type="EMBL" id="JAALFE010000032">
    <property type="protein sequence ID" value="NGQ93135.1"/>
    <property type="molecule type" value="Genomic_DNA"/>
</dbReference>
<reference evidence="6 7" key="1">
    <citation type="submission" date="2020-02" db="EMBL/GenBank/DDBJ databases">
        <title>Rhodobacter translucens sp. nov., a novel bacterium isolated from activated sludge.</title>
        <authorList>
            <person name="Liu J."/>
        </authorList>
    </citation>
    <scope>NUCLEOTIDE SEQUENCE [LARGE SCALE GENOMIC DNA]</scope>
    <source>
        <strain evidence="6 7">HX-7-19</strain>
    </source>
</reference>
<dbReference type="PANTHER" id="PTHR35372">
    <property type="entry name" value="ATP BINDING PROTEIN-RELATED"/>
    <property type="match status" value="1"/>
</dbReference>
<evidence type="ECO:0000259" key="5">
    <source>
        <dbReference type="PROSITE" id="PS51206"/>
    </source>
</evidence>
<dbReference type="SMART" id="SM00885">
    <property type="entry name" value="D5_N"/>
    <property type="match status" value="1"/>
</dbReference>
<dbReference type="InterPro" id="IPR051620">
    <property type="entry name" value="ORF904-like_C"/>
</dbReference>
<dbReference type="InterPro" id="IPR014015">
    <property type="entry name" value="Helicase_SF3_DNA-vir"/>
</dbReference>
<dbReference type="PANTHER" id="PTHR35372:SF2">
    <property type="entry name" value="SF3 HELICASE DOMAIN-CONTAINING PROTEIN"/>
    <property type="match status" value="1"/>
</dbReference>
<dbReference type="AlphaFoldDB" id="A0A6M1U8Z7"/>
<organism evidence="6 7">
    <name type="scientific">Paragemmobacter kunshanensis</name>
    <dbReference type="NCBI Taxonomy" id="2583234"/>
    <lineage>
        <taxon>Bacteria</taxon>
        <taxon>Pseudomonadati</taxon>
        <taxon>Pseudomonadota</taxon>
        <taxon>Alphaproteobacteria</taxon>
        <taxon>Rhodobacterales</taxon>
        <taxon>Paracoccaceae</taxon>
        <taxon>Paragemmobacter</taxon>
    </lineage>
</organism>
<protein>
    <recommendedName>
        <fullName evidence="5">SF3 helicase domain-containing protein</fullName>
    </recommendedName>
</protein>
<evidence type="ECO:0000313" key="6">
    <source>
        <dbReference type="EMBL" id="NGQ93135.1"/>
    </source>
</evidence>
<evidence type="ECO:0000256" key="4">
    <source>
        <dbReference type="SAM" id="MobiDB-lite"/>
    </source>
</evidence>
<comment type="caution">
    <text evidence="6">The sequence shown here is derived from an EMBL/GenBank/DDBJ whole genome shotgun (WGS) entry which is preliminary data.</text>
</comment>
<dbReference type="InterPro" id="IPR045455">
    <property type="entry name" value="NrS-1_pol-like_helicase"/>
</dbReference>
<feature type="region of interest" description="Disordered" evidence="4">
    <location>
        <begin position="252"/>
        <end position="277"/>
    </location>
</feature>
<dbReference type="GO" id="GO:0005524">
    <property type="term" value="F:ATP binding"/>
    <property type="evidence" value="ECO:0007669"/>
    <property type="project" value="UniProtKB-KW"/>
</dbReference>
<dbReference type="Pfam" id="PF08706">
    <property type="entry name" value="D5_N"/>
    <property type="match status" value="1"/>
</dbReference>
<dbReference type="InterPro" id="IPR014818">
    <property type="entry name" value="Phage/plasmid_primase_P4_C"/>
</dbReference>
<feature type="compositionally biased region" description="Gly residues" evidence="4">
    <location>
        <begin position="262"/>
        <end position="273"/>
    </location>
</feature>
<keyword evidence="1" id="KW-0547">Nucleotide-binding</keyword>
<evidence type="ECO:0000256" key="3">
    <source>
        <dbReference type="ARBA" id="ARBA00022840"/>
    </source>
</evidence>
<keyword evidence="7" id="KW-1185">Reference proteome</keyword>
<evidence type="ECO:0000313" key="7">
    <source>
        <dbReference type="Proteomes" id="UP000474758"/>
    </source>
</evidence>
<dbReference type="InterPro" id="IPR027417">
    <property type="entry name" value="P-loop_NTPase"/>
</dbReference>
<dbReference type="NCBIfam" id="TIGR01613">
    <property type="entry name" value="primase_Cterm"/>
    <property type="match status" value="1"/>
</dbReference>
<keyword evidence="3" id="KW-0067">ATP-binding</keyword>
<gene>
    <name evidence="6" type="ORF">G5V65_19780</name>
</gene>